<gene>
    <name evidence="1" type="ORF">FK004_10880</name>
</gene>
<accession>A0A2S1LPK2</accession>
<dbReference type="EMBL" id="CP020919">
    <property type="protein sequence ID" value="AWG25683.1"/>
    <property type="molecule type" value="Genomic_DNA"/>
</dbReference>
<reference evidence="1 2" key="1">
    <citation type="submission" date="2017-04" db="EMBL/GenBank/DDBJ databases">
        <title>Complete genome sequence of Flavobacterium kingsejong AJ004.</title>
        <authorList>
            <person name="Lee P.C."/>
        </authorList>
    </citation>
    <scope>NUCLEOTIDE SEQUENCE [LARGE SCALE GENOMIC DNA]</scope>
    <source>
        <strain evidence="1 2">AJ004</strain>
    </source>
</reference>
<dbReference type="AlphaFoldDB" id="A0A2S1LPK2"/>
<evidence type="ECO:0000313" key="2">
    <source>
        <dbReference type="Proteomes" id="UP000244677"/>
    </source>
</evidence>
<evidence type="ECO:0000313" key="1">
    <source>
        <dbReference type="EMBL" id="AWG25683.1"/>
    </source>
</evidence>
<sequence length="86" mass="10200">MPHLLAKLKNVPLEKFRQILELDKEFHEENGLFIQHVWQNAEDTNEIIFLFRITDIQQTKILIDQLHTKTTACNPEVNLPVMTYLK</sequence>
<name>A0A2S1LPK2_9FLAO</name>
<dbReference type="RefSeq" id="WP_108737257.1">
    <property type="nucleotide sequence ID" value="NZ_CP020919.1"/>
</dbReference>
<dbReference type="OrthoDB" id="1362937at2"/>
<proteinExistence type="predicted"/>
<keyword evidence="2" id="KW-1185">Reference proteome</keyword>
<protein>
    <submittedName>
        <fullName evidence="1">Uncharacterized protein</fullName>
    </submittedName>
</protein>
<dbReference type="Proteomes" id="UP000244677">
    <property type="component" value="Chromosome"/>
</dbReference>
<dbReference type="KEGG" id="fki:FK004_10880"/>
<organism evidence="1 2">
    <name type="scientific">Flavobacterium kingsejongi</name>
    <dbReference type="NCBI Taxonomy" id="1678728"/>
    <lineage>
        <taxon>Bacteria</taxon>
        <taxon>Pseudomonadati</taxon>
        <taxon>Bacteroidota</taxon>
        <taxon>Flavobacteriia</taxon>
        <taxon>Flavobacteriales</taxon>
        <taxon>Flavobacteriaceae</taxon>
        <taxon>Flavobacterium</taxon>
    </lineage>
</organism>